<organism evidence="2 3">
    <name type="scientific">Steccherinum ochraceum</name>
    <dbReference type="NCBI Taxonomy" id="92696"/>
    <lineage>
        <taxon>Eukaryota</taxon>
        <taxon>Fungi</taxon>
        <taxon>Dikarya</taxon>
        <taxon>Basidiomycota</taxon>
        <taxon>Agaricomycotina</taxon>
        <taxon>Agaricomycetes</taxon>
        <taxon>Polyporales</taxon>
        <taxon>Steccherinaceae</taxon>
        <taxon>Steccherinum</taxon>
    </lineage>
</organism>
<name>A0A4R0RJ74_9APHY</name>
<gene>
    <name evidence="2" type="ORF">EIP91_004905</name>
</gene>
<comment type="caution">
    <text evidence="2">The sequence shown here is derived from an EMBL/GenBank/DDBJ whole genome shotgun (WGS) entry which is preliminary data.</text>
</comment>
<feature type="signal peptide" evidence="1">
    <location>
        <begin position="1"/>
        <end position="19"/>
    </location>
</feature>
<proteinExistence type="predicted"/>
<feature type="chain" id="PRO_5020730874" evidence="1">
    <location>
        <begin position="20"/>
        <end position="142"/>
    </location>
</feature>
<evidence type="ECO:0000313" key="2">
    <source>
        <dbReference type="EMBL" id="TCD63838.1"/>
    </source>
</evidence>
<protein>
    <submittedName>
        <fullName evidence="2">Uncharacterized protein</fullName>
    </submittedName>
</protein>
<evidence type="ECO:0000256" key="1">
    <source>
        <dbReference type="SAM" id="SignalP"/>
    </source>
</evidence>
<keyword evidence="3" id="KW-1185">Reference proteome</keyword>
<reference evidence="2 3" key="1">
    <citation type="submission" date="2018-11" db="EMBL/GenBank/DDBJ databases">
        <title>Genome assembly of Steccherinum ochraceum LE-BIN_3174, the white-rot fungus of the Steccherinaceae family (The Residual Polyporoid clade, Polyporales, Basidiomycota).</title>
        <authorList>
            <person name="Fedorova T.V."/>
            <person name="Glazunova O.A."/>
            <person name="Landesman E.O."/>
            <person name="Moiseenko K.V."/>
            <person name="Psurtseva N.V."/>
            <person name="Savinova O.S."/>
            <person name="Shakhova N.V."/>
            <person name="Tyazhelova T.V."/>
            <person name="Vasina D.V."/>
        </authorList>
    </citation>
    <scope>NUCLEOTIDE SEQUENCE [LARGE SCALE GENOMIC DNA]</scope>
    <source>
        <strain evidence="2 3">LE-BIN_3174</strain>
    </source>
</reference>
<dbReference type="EMBL" id="RWJN01000272">
    <property type="protein sequence ID" value="TCD63838.1"/>
    <property type="molecule type" value="Genomic_DNA"/>
</dbReference>
<evidence type="ECO:0000313" key="3">
    <source>
        <dbReference type="Proteomes" id="UP000292702"/>
    </source>
</evidence>
<sequence>MPGPVSMLFSLAITVLCIGKHVSFKPRTVQRIDPANDILDCITAAADVRRSAAHRGQSSLRGYAYEQLTDVSLIRAGLGSDVCGLYVSRDPRTRKGHVLTRRFTERPRWYLLDLGDSKGIRARKTYASAEVALDWVLFDGGP</sequence>
<accession>A0A4R0RJ74</accession>
<dbReference type="AlphaFoldDB" id="A0A4R0RJ74"/>
<keyword evidence="1" id="KW-0732">Signal</keyword>
<dbReference type="Proteomes" id="UP000292702">
    <property type="component" value="Unassembled WGS sequence"/>
</dbReference>